<keyword evidence="3" id="KW-1185">Reference proteome</keyword>
<dbReference type="Proteomes" id="UP001187192">
    <property type="component" value="Unassembled WGS sequence"/>
</dbReference>
<reference evidence="2" key="1">
    <citation type="submission" date="2023-07" db="EMBL/GenBank/DDBJ databases">
        <title>draft genome sequence of fig (Ficus carica).</title>
        <authorList>
            <person name="Takahashi T."/>
            <person name="Nishimura K."/>
        </authorList>
    </citation>
    <scope>NUCLEOTIDE SEQUENCE</scope>
</reference>
<comment type="caution">
    <text evidence="2">The sequence shown here is derived from an EMBL/GenBank/DDBJ whole genome shotgun (WGS) entry which is preliminary data.</text>
</comment>
<evidence type="ECO:0000313" key="3">
    <source>
        <dbReference type="Proteomes" id="UP001187192"/>
    </source>
</evidence>
<organism evidence="2 3">
    <name type="scientific">Ficus carica</name>
    <name type="common">Common fig</name>
    <dbReference type="NCBI Taxonomy" id="3494"/>
    <lineage>
        <taxon>Eukaryota</taxon>
        <taxon>Viridiplantae</taxon>
        <taxon>Streptophyta</taxon>
        <taxon>Embryophyta</taxon>
        <taxon>Tracheophyta</taxon>
        <taxon>Spermatophyta</taxon>
        <taxon>Magnoliopsida</taxon>
        <taxon>eudicotyledons</taxon>
        <taxon>Gunneridae</taxon>
        <taxon>Pentapetalae</taxon>
        <taxon>rosids</taxon>
        <taxon>fabids</taxon>
        <taxon>Rosales</taxon>
        <taxon>Moraceae</taxon>
        <taxon>Ficeae</taxon>
        <taxon>Ficus</taxon>
    </lineage>
</organism>
<evidence type="ECO:0000313" key="2">
    <source>
        <dbReference type="EMBL" id="GMN69825.1"/>
    </source>
</evidence>
<gene>
    <name evidence="2" type="ORF">TIFTF001_038868</name>
</gene>
<feature type="compositionally biased region" description="Low complexity" evidence="1">
    <location>
        <begin position="102"/>
        <end position="120"/>
    </location>
</feature>
<accession>A0AA88E8U3</accession>
<dbReference type="AlphaFoldDB" id="A0AA88E8U3"/>
<feature type="region of interest" description="Disordered" evidence="1">
    <location>
        <begin position="95"/>
        <end position="150"/>
    </location>
</feature>
<protein>
    <submittedName>
        <fullName evidence="2">Uncharacterized protein</fullName>
    </submittedName>
</protein>
<proteinExistence type="predicted"/>
<dbReference type="EMBL" id="BTGU01000945">
    <property type="protein sequence ID" value="GMN69825.1"/>
    <property type="molecule type" value="Genomic_DNA"/>
</dbReference>
<sequence length="407" mass="45491">MSRVGECHVSYRHVSYHDRRGGGAALPTFKFQILNLRGGLAGSPIDTSIPALGFFARPSLINSGGVPHFSHCLRRNSISAEDCRGQPSEDTLKTSAEKFREGSSASTSSTSSSSAGESTGPRGRTPDHLSGISDIFSPSDPVSPTGREQGGAARLEEILRAGLSKSWAGLLKRNQFQLWTLQLREGTPPRGPPARPRPRSRAMRINDIKVYRRADMEMVDLADDRPVYTVDYYTSVVTRRYLDALRQEFRIPDNVDLVVPGADDLPSRPPPGYVALSAEYFRAGLRLSLHPFLRRALIRLNVALAQLNANAYRVLVGCFILWVAKFVEKLPFGAFQNIYRMKTAPSSKGFYYFQGFKRTFITGCPDSDKQFKHLWFYAGDRWLHGHLTYDEVPPSERVPVTFRRGCM</sequence>
<name>A0AA88E8U3_FICCA</name>
<evidence type="ECO:0000256" key="1">
    <source>
        <dbReference type="SAM" id="MobiDB-lite"/>
    </source>
</evidence>